<evidence type="ECO:0000256" key="6">
    <source>
        <dbReference type="ARBA" id="ARBA00023242"/>
    </source>
</evidence>
<accession>A0A1Y2HHL0</accession>
<dbReference type="Gene3D" id="3.30.1250.10">
    <property type="entry name" value="Ribosome maturation protein SBDS, N-terminal domain"/>
    <property type="match status" value="1"/>
</dbReference>
<dbReference type="Gene3D" id="3.30.70.240">
    <property type="match status" value="1"/>
</dbReference>
<organism evidence="12 13">
    <name type="scientific">Catenaria anguillulae PL171</name>
    <dbReference type="NCBI Taxonomy" id="765915"/>
    <lineage>
        <taxon>Eukaryota</taxon>
        <taxon>Fungi</taxon>
        <taxon>Fungi incertae sedis</taxon>
        <taxon>Blastocladiomycota</taxon>
        <taxon>Blastocladiomycetes</taxon>
        <taxon>Blastocladiales</taxon>
        <taxon>Catenariaceae</taxon>
        <taxon>Catenaria</taxon>
    </lineage>
</organism>
<dbReference type="InterPro" id="IPR019783">
    <property type="entry name" value="SDO1/SBDS_N"/>
</dbReference>
<dbReference type="InterPro" id="IPR039100">
    <property type="entry name" value="Sdo1/SBDS-like"/>
</dbReference>
<keyword evidence="6" id="KW-0539">Nucleus</keyword>
<keyword evidence="4" id="KW-0963">Cytoplasm</keyword>
<dbReference type="NCBIfam" id="TIGR00291">
    <property type="entry name" value="RNA_SBDS"/>
    <property type="match status" value="1"/>
</dbReference>
<dbReference type="InterPro" id="IPR018978">
    <property type="entry name" value="SDO1/SBDS_central"/>
</dbReference>
<evidence type="ECO:0000259" key="10">
    <source>
        <dbReference type="Pfam" id="PF09377"/>
    </source>
</evidence>
<feature type="domain" description="Ribosome maturation protein SDO1/SBDS central" evidence="10">
    <location>
        <begin position="110"/>
        <end position="173"/>
    </location>
</feature>
<dbReference type="GO" id="GO:0005737">
    <property type="term" value="C:cytoplasm"/>
    <property type="evidence" value="ECO:0007669"/>
    <property type="project" value="UniProtKB-SubCell"/>
</dbReference>
<evidence type="ECO:0000256" key="8">
    <source>
        <dbReference type="ARBA" id="ARBA00071414"/>
    </source>
</evidence>
<evidence type="ECO:0000313" key="12">
    <source>
        <dbReference type="EMBL" id="ORZ34056.1"/>
    </source>
</evidence>
<keyword evidence="5" id="KW-0690">Ribosome biogenesis</keyword>
<evidence type="ECO:0000256" key="3">
    <source>
        <dbReference type="ARBA" id="ARBA00007433"/>
    </source>
</evidence>
<evidence type="ECO:0000256" key="2">
    <source>
        <dbReference type="ARBA" id="ARBA00004496"/>
    </source>
</evidence>
<dbReference type="GO" id="GO:0042256">
    <property type="term" value="P:cytosolic ribosome assembly"/>
    <property type="evidence" value="ECO:0007669"/>
    <property type="project" value="InterPro"/>
</dbReference>
<comment type="subcellular location">
    <subcellularLocation>
        <location evidence="2">Cytoplasm</location>
    </subcellularLocation>
    <subcellularLocation>
        <location evidence="1">Nucleus</location>
    </subcellularLocation>
</comment>
<dbReference type="Pfam" id="PF09377">
    <property type="entry name" value="SBDS_domain_II"/>
    <property type="match status" value="1"/>
</dbReference>
<evidence type="ECO:0000256" key="4">
    <source>
        <dbReference type="ARBA" id="ARBA00022490"/>
    </source>
</evidence>
<dbReference type="SUPFAM" id="SSF109728">
    <property type="entry name" value="Hypothetical protein AF0491, middle domain"/>
    <property type="match status" value="1"/>
</dbReference>
<dbReference type="InterPro" id="IPR036786">
    <property type="entry name" value="Ribosome_mat_SBDS_N_sf"/>
</dbReference>
<dbReference type="GO" id="GO:0005634">
    <property type="term" value="C:nucleus"/>
    <property type="evidence" value="ECO:0007669"/>
    <property type="project" value="UniProtKB-SubCell"/>
</dbReference>
<dbReference type="AlphaFoldDB" id="A0A1Y2HHL0"/>
<protein>
    <recommendedName>
        <fullName evidence="8">Ribosome maturation protein SDO1</fullName>
    </recommendedName>
</protein>
<feature type="domain" description="Ribosome maturation protein SDO1/SBDS N-terminal" evidence="9">
    <location>
        <begin position="15"/>
        <end position="101"/>
    </location>
</feature>
<evidence type="ECO:0000259" key="9">
    <source>
        <dbReference type="Pfam" id="PF01172"/>
    </source>
</evidence>
<dbReference type="FunFam" id="3.30.1250.10:FF:000001">
    <property type="entry name" value="SBDS, ribosome maturation factor"/>
    <property type="match status" value="1"/>
</dbReference>
<proteinExistence type="inferred from homology"/>
<gene>
    <name evidence="12" type="ORF">BCR44DRAFT_117086</name>
</gene>
<dbReference type="PANTHER" id="PTHR10927">
    <property type="entry name" value="RIBOSOME MATURATION PROTEIN SBDS"/>
    <property type="match status" value="1"/>
</dbReference>
<evidence type="ECO:0000256" key="1">
    <source>
        <dbReference type="ARBA" id="ARBA00004123"/>
    </source>
</evidence>
<keyword evidence="13" id="KW-1185">Reference proteome</keyword>
<dbReference type="Gene3D" id="1.10.10.900">
    <property type="entry name" value="SBDS protein C-terminal domain, subdomain 1"/>
    <property type="match status" value="1"/>
</dbReference>
<comment type="subunit">
    <text evidence="7">Associates with the 60S ribosomal subunit.</text>
</comment>
<dbReference type="InterPro" id="IPR037188">
    <property type="entry name" value="Sdo1/SBDS_central_sf"/>
</dbReference>
<reference evidence="12 13" key="1">
    <citation type="submission" date="2016-07" db="EMBL/GenBank/DDBJ databases">
        <title>Pervasive Adenine N6-methylation of Active Genes in Fungi.</title>
        <authorList>
            <consortium name="DOE Joint Genome Institute"/>
            <person name="Mondo S.J."/>
            <person name="Dannebaum R.O."/>
            <person name="Kuo R.C."/>
            <person name="Labutti K."/>
            <person name="Haridas S."/>
            <person name="Kuo A."/>
            <person name="Salamov A."/>
            <person name="Ahrendt S.R."/>
            <person name="Lipzen A."/>
            <person name="Sullivan W."/>
            <person name="Andreopoulos W.B."/>
            <person name="Clum A."/>
            <person name="Lindquist E."/>
            <person name="Daum C."/>
            <person name="Ramamoorthy G.K."/>
            <person name="Gryganskyi A."/>
            <person name="Culley D."/>
            <person name="Magnuson J.K."/>
            <person name="James T.Y."/>
            <person name="O'Malley M.A."/>
            <person name="Stajich J.E."/>
            <person name="Spatafora J.W."/>
            <person name="Visel A."/>
            <person name="Grigoriev I.V."/>
        </authorList>
    </citation>
    <scope>NUCLEOTIDE SEQUENCE [LARGE SCALE GENOMIC DNA]</scope>
    <source>
        <strain evidence="12 13">PL171</strain>
    </source>
</reference>
<dbReference type="Proteomes" id="UP000193411">
    <property type="component" value="Unassembled WGS sequence"/>
</dbReference>
<dbReference type="STRING" id="765915.A0A1Y2HHL0"/>
<evidence type="ECO:0000313" key="13">
    <source>
        <dbReference type="Proteomes" id="UP000193411"/>
    </source>
</evidence>
<dbReference type="OrthoDB" id="10253092at2759"/>
<evidence type="ECO:0000256" key="5">
    <source>
        <dbReference type="ARBA" id="ARBA00022517"/>
    </source>
</evidence>
<dbReference type="InterPro" id="IPR046928">
    <property type="entry name" value="SDO1/SBDS_C"/>
</dbReference>
<dbReference type="SUPFAM" id="SSF89895">
    <property type="entry name" value="FYSH domain"/>
    <property type="match status" value="1"/>
</dbReference>
<evidence type="ECO:0000256" key="7">
    <source>
        <dbReference type="ARBA" id="ARBA00049708"/>
    </source>
</evidence>
<evidence type="ECO:0000259" key="11">
    <source>
        <dbReference type="Pfam" id="PF20268"/>
    </source>
</evidence>
<feature type="domain" description="Ribosome maturation protein SDO1/SBDS C-terminal" evidence="11">
    <location>
        <begin position="175"/>
        <end position="244"/>
    </location>
</feature>
<sequence>MPKIFSPSNQVKLTNVSVVRLKRGGKRFEIACYKNKVLEWRNGVETDLDNVLQTDSIFVNVSKGQLAKEDDLQSAFKTTDSTAICQEILKKGELQVSEKERSHAIENVYRDIATIITETCVNPETQRAYPLSMIEKAMQEVHVSVHPTRPAKVQAKDIIAQLQSSGVLPIARAKMRVRLVVPAKEGKRLKEKVLVAFTQGVDEDEWSSAEWTVAGLIDPGQYRVLSELMQAETRGKGRVEVLNLSEVVDGDEKLE</sequence>
<comment type="similarity">
    <text evidence="3">Belongs to the SDO1/SBDS family.</text>
</comment>
<dbReference type="PANTHER" id="PTHR10927:SF1">
    <property type="entry name" value="RIBOSOME MATURATION PROTEIN SBDS"/>
    <property type="match status" value="1"/>
</dbReference>
<dbReference type="EMBL" id="MCFL01000031">
    <property type="protein sequence ID" value="ORZ34056.1"/>
    <property type="molecule type" value="Genomic_DNA"/>
</dbReference>
<name>A0A1Y2HHL0_9FUNG</name>
<comment type="caution">
    <text evidence="12">The sequence shown here is derived from an EMBL/GenBank/DDBJ whole genome shotgun (WGS) entry which is preliminary data.</text>
</comment>
<dbReference type="Pfam" id="PF20268">
    <property type="entry name" value="SBDS_C"/>
    <property type="match status" value="1"/>
</dbReference>
<dbReference type="Pfam" id="PF01172">
    <property type="entry name" value="SBDS_N"/>
    <property type="match status" value="1"/>
</dbReference>
<dbReference type="InterPro" id="IPR002140">
    <property type="entry name" value="Sdo1/SBDS"/>
</dbReference>